<evidence type="ECO:0000313" key="4">
    <source>
        <dbReference type="Proteomes" id="UP000664859"/>
    </source>
</evidence>
<keyword evidence="2" id="KW-0472">Membrane</keyword>
<dbReference type="PANTHER" id="PTHR31323">
    <property type="entry name" value="MECHANOSENSITIVE ION CHANNEL PROTEIN MSY2"/>
    <property type="match status" value="1"/>
</dbReference>
<feature type="transmembrane region" description="Helical" evidence="2">
    <location>
        <begin position="325"/>
        <end position="348"/>
    </location>
</feature>
<feature type="compositionally biased region" description="Acidic residues" evidence="1">
    <location>
        <begin position="1"/>
        <end position="25"/>
    </location>
</feature>
<feature type="transmembrane region" description="Helical" evidence="2">
    <location>
        <begin position="301"/>
        <end position="319"/>
    </location>
</feature>
<evidence type="ECO:0000256" key="1">
    <source>
        <dbReference type="SAM" id="MobiDB-lite"/>
    </source>
</evidence>
<proteinExistence type="predicted"/>
<dbReference type="OrthoDB" id="544685at2759"/>
<dbReference type="Proteomes" id="UP000664859">
    <property type="component" value="Unassembled WGS sequence"/>
</dbReference>
<dbReference type="PANTHER" id="PTHR31323:SF1">
    <property type="entry name" value="MECHANOSENSITIVE ION CHANNEL PROTEIN"/>
    <property type="match status" value="1"/>
</dbReference>
<dbReference type="GO" id="GO:0006874">
    <property type="term" value="P:intracellular calcium ion homeostasis"/>
    <property type="evidence" value="ECO:0007669"/>
    <property type="project" value="TreeGrafter"/>
</dbReference>
<keyword evidence="2" id="KW-0812">Transmembrane</keyword>
<name>A0A836CGH3_9STRA</name>
<sequence length="458" mass="49678">MAVSEEYSDEEYREEENEEDEDDERREDAGREDAWREDAGSGVEMNASSTQTWVTEEDETAEDHITIYAAHKPYCKHSEDLVALADELGLQVLVHDVRKTPPPVWVSGTGAALGDAFSESDRLEAACGAEAPSGAFFAISSTILLAQALITSAVSKHVIWDAYIVKIGCAVENLELIDALEVFAESATATQATPHGPRGGLSKLEAAGDTASHLTPGYSALLYDKLLHALHAAPTLSMSQLDSGVPPRLRHRLRALFDTDRDGEVSRRGFAEALDAASDDRDGVLSTVSDYRSMMQMLDRVLTSISCIAILFTLLKLAGTDLLSNALTIVTIILACSFLFGKTAQLLFEGIILAFVRRPFDTGDKVSIADPLTRAKANLTVKRVGLLDVTFLDSEGRVVTWPTAAMQGCVIKNTTRSDLCSQTLYVRVPSTHELDLEQLQQALNALQSSVDGLGRDCL</sequence>
<protein>
    <recommendedName>
        <fullName evidence="5">EF-hand domain-containing protein</fullName>
    </recommendedName>
</protein>
<gene>
    <name evidence="3" type="ORF">JKP88DRAFT_272874</name>
</gene>
<feature type="region of interest" description="Disordered" evidence="1">
    <location>
        <begin position="1"/>
        <end position="53"/>
    </location>
</feature>
<keyword evidence="2" id="KW-1133">Transmembrane helix</keyword>
<reference evidence="3" key="1">
    <citation type="submission" date="2021-02" db="EMBL/GenBank/DDBJ databases">
        <title>First Annotated Genome of the Yellow-green Alga Tribonema minus.</title>
        <authorList>
            <person name="Mahan K.M."/>
        </authorList>
    </citation>
    <scope>NUCLEOTIDE SEQUENCE</scope>
    <source>
        <strain evidence="3">UTEX B ZZ1240</strain>
    </source>
</reference>
<organism evidence="3 4">
    <name type="scientific">Tribonema minus</name>
    <dbReference type="NCBI Taxonomy" id="303371"/>
    <lineage>
        <taxon>Eukaryota</taxon>
        <taxon>Sar</taxon>
        <taxon>Stramenopiles</taxon>
        <taxon>Ochrophyta</taxon>
        <taxon>PX clade</taxon>
        <taxon>Xanthophyceae</taxon>
        <taxon>Tribonematales</taxon>
        <taxon>Tribonemataceae</taxon>
        <taxon>Tribonema</taxon>
    </lineage>
</organism>
<dbReference type="EMBL" id="JAFCMP010000223">
    <property type="protein sequence ID" value="KAG5182906.1"/>
    <property type="molecule type" value="Genomic_DNA"/>
</dbReference>
<accession>A0A836CGH3</accession>
<feature type="compositionally biased region" description="Basic and acidic residues" evidence="1">
    <location>
        <begin position="26"/>
        <end position="39"/>
    </location>
</feature>
<evidence type="ECO:0008006" key="5">
    <source>
        <dbReference type="Google" id="ProtNLM"/>
    </source>
</evidence>
<dbReference type="AlphaFoldDB" id="A0A836CGH3"/>
<keyword evidence="4" id="KW-1185">Reference proteome</keyword>
<dbReference type="GO" id="GO:0005262">
    <property type="term" value="F:calcium channel activity"/>
    <property type="evidence" value="ECO:0007669"/>
    <property type="project" value="TreeGrafter"/>
</dbReference>
<evidence type="ECO:0000313" key="3">
    <source>
        <dbReference type="EMBL" id="KAG5182906.1"/>
    </source>
</evidence>
<comment type="caution">
    <text evidence="3">The sequence shown here is derived from an EMBL/GenBank/DDBJ whole genome shotgun (WGS) entry which is preliminary data.</text>
</comment>
<evidence type="ECO:0000256" key="2">
    <source>
        <dbReference type="SAM" id="Phobius"/>
    </source>
</evidence>